<proteinExistence type="predicted"/>
<gene>
    <name evidence="2" type="ORF">SAMN04489758_11047</name>
</gene>
<dbReference type="Proteomes" id="UP000198558">
    <property type="component" value="Unassembled WGS sequence"/>
</dbReference>
<dbReference type="Pfam" id="PF01136">
    <property type="entry name" value="Peptidase_U32"/>
    <property type="match status" value="1"/>
</dbReference>
<dbReference type="InterPro" id="IPR001539">
    <property type="entry name" value="Peptidase_U32"/>
</dbReference>
<dbReference type="RefSeq" id="WP_092353524.1">
    <property type="nucleotide sequence ID" value="NZ_CAOWJN010000119.1"/>
</dbReference>
<dbReference type="PANTHER" id="PTHR30217:SF12">
    <property type="entry name" value="U32 FAMILY PEPTIDASE"/>
    <property type="match status" value="1"/>
</dbReference>
<dbReference type="PANTHER" id="PTHR30217">
    <property type="entry name" value="PEPTIDASE U32 FAMILY"/>
    <property type="match status" value="1"/>
</dbReference>
<dbReference type="GeneID" id="78288207"/>
<dbReference type="AlphaFoldDB" id="A0A1I0EB72"/>
<name>A0A1I0EB72_9FIRM</name>
<keyword evidence="1" id="KW-0175">Coiled coil</keyword>
<feature type="coiled-coil region" evidence="1">
    <location>
        <begin position="34"/>
        <end position="82"/>
    </location>
</feature>
<evidence type="ECO:0000313" key="2">
    <source>
        <dbReference type="EMBL" id="SET42492.1"/>
    </source>
</evidence>
<protein>
    <submittedName>
        <fullName evidence="2">Peptidase family U32</fullName>
    </submittedName>
</protein>
<accession>A0A1I0EB72</accession>
<reference evidence="3" key="1">
    <citation type="submission" date="2016-10" db="EMBL/GenBank/DDBJ databases">
        <authorList>
            <person name="Varghese N."/>
            <person name="Submissions S."/>
        </authorList>
    </citation>
    <scope>NUCLEOTIDE SEQUENCE [LARGE SCALE GENOMIC DNA]</scope>
    <source>
        <strain evidence="3">DSM 1551</strain>
    </source>
</reference>
<dbReference type="OrthoDB" id="9807498at2"/>
<keyword evidence="3" id="KW-1185">Reference proteome</keyword>
<organism evidence="2 3">
    <name type="scientific">Thomasclavelia cocleata</name>
    <dbReference type="NCBI Taxonomy" id="69824"/>
    <lineage>
        <taxon>Bacteria</taxon>
        <taxon>Bacillati</taxon>
        <taxon>Bacillota</taxon>
        <taxon>Erysipelotrichia</taxon>
        <taxon>Erysipelotrichales</taxon>
        <taxon>Coprobacillaceae</taxon>
        <taxon>Thomasclavelia</taxon>
    </lineage>
</organism>
<dbReference type="EMBL" id="FOIN01000010">
    <property type="protein sequence ID" value="SET42492.1"/>
    <property type="molecule type" value="Genomic_DNA"/>
</dbReference>
<evidence type="ECO:0000313" key="3">
    <source>
        <dbReference type="Proteomes" id="UP000198558"/>
    </source>
</evidence>
<sequence length="311" mass="36091">MELVVHLNSVKYVNDFIDIGIKYFVVGTKYFSCRQALSLDYEELSDLKNKLENKKLWVLVNALIEEHNLDELLNHLEKLNELKVDGILFQDFGILEICKDNNYDFELIYSPDTLNTNQATLNYLAALGIKCAFLAREIPLDEKIMIAQNTAIKTVTQIHGVEYMAYSKRKLLSNYFMETGLEKSALINDNIIIQANGVDYGCHIYEDQFGCHILSQKQICGLDILSSFTNFDYLYIESLFIDDLKLVEIVNLYQDGLKSINNGTYGKERKELLPQLHQIEPEVDYHHSFMFDATVYKIDDVRKREENEKHK</sequence>
<evidence type="ECO:0000256" key="1">
    <source>
        <dbReference type="SAM" id="Coils"/>
    </source>
</evidence>
<dbReference type="InterPro" id="IPR051454">
    <property type="entry name" value="RNA/ubiquinone_mod_enzymes"/>
</dbReference>